<dbReference type="EMBL" id="GL446154">
    <property type="protein sequence ID" value="EFN88412.1"/>
    <property type="molecule type" value="Genomic_DNA"/>
</dbReference>
<dbReference type="Proteomes" id="UP000008237">
    <property type="component" value="Unassembled WGS sequence"/>
</dbReference>
<evidence type="ECO:0000256" key="1">
    <source>
        <dbReference type="SAM" id="MobiDB-lite"/>
    </source>
</evidence>
<organism evidence="3">
    <name type="scientific">Harpegnathos saltator</name>
    <name type="common">Jerdon's jumping ant</name>
    <dbReference type="NCBI Taxonomy" id="610380"/>
    <lineage>
        <taxon>Eukaryota</taxon>
        <taxon>Metazoa</taxon>
        <taxon>Ecdysozoa</taxon>
        <taxon>Arthropoda</taxon>
        <taxon>Hexapoda</taxon>
        <taxon>Insecta</taxon>
        <taxon>Pterygota</taxon>
        <taxon>Neoptera</taxon>
        <taxon>Endopterygota</taxon>
        <taxon>Hymenoptera</taxon>
        <taxon>Apocrita</taxon>
        <taxon>Aculeata</taxon>
        <taxon>Formicoidea</taxon>
        <taxon>Formicidae</taxon>
        <taxon>Ponerinae</taxon>
        <taxon>Ponerini</taxon>
        <taxon>Harpegnathos</taxon>
    </lineage>
</organism>
<proteinExistence type="predicted"/>
<dbReference type="OrthoDB" id="8832025at2759"/>
<dbReference type="AlphaFoldDB" id="E2B7C7"/>
<feature type="compositionally biased region" description="Polar residues" evidence="1">
    <location>
        <begin position="179"/>
        <end position="195"/>
    </location>
</feature>
<feature type="region of interest" description="Disordered" evidence="1">
    <location>
        <begin position="167"/>
        <end position="195"/>
    </location>
</feature>
<evidence type="ECO:0000313" key="3">
    <source>
        <dbReference type="Proteomes" id="UP000008237"/>
    </source>
</evidence>
<evidence type="ECO:0000313" key="2">
    <source>
        <dbReference type="EMBL" id="EFN88412.1"/>
    </source>
</evidence>
<accession>E2B7C7</accession>
<sequence>MRPALGRFVRMYMDVNRVWLQHCIENSKITFEDVANTKPYLDVQFHDLTHRGTAMSAMPRCLERRSTCTTQSWTGRHERENKIPSLDCTAATAAAAATTDGTAAIDSGSNFVLSLYALTQMLLLSNSEILNETYDISHRTTSLQTVTTAFNMFEMWSAVSSKLEHSATSSGSPLPLTSHAPQTPHTSSGSIKGSN</sequence>
<dbReference type="InParanoid" id="E2B7C7"/>
<protein>
    <submittedName>
        <fullName evidence="2">Uncharacterized protein</fullName>
    </submittedName>
</protein>
<reference evidence="2 3" key="1">
    <citation type="journal article" date="2010" name="Science">
        <title>Genomic comparison of the ants Camponotus floridanus and Harpegnathos saltator.</title>
        <authorList>
            <person name="Bonasio R."/>
            <person name="Zhang G."/>
            <person name="Ye C."/>
            <person name="Mutti N.S."/>
            <person name="Fang X."/>
            <person name="Qin N."/>
            <person name="Donahue G."/>
            <person name="Yang P."/>
            <person name="Li Q."/>
            <person name="Li C."/>
            <person name="Zhang P."/>
            <person name="Huang Z."/>
            <person name="Berger S.L."/>
            <person name="Reinberg D."/>
            <person name="Wang J."/>
            <person name="Liebig J."/>
        </authorList>
    </citation>
    <scope>NUCLEOTIDE SEQUENCE [LARGE SCALE GENOMIC DNA]</scope>
    <source>
        <strain evidence="2 3">R22 G/1</strain>
    </source>
</reference>
<gene>
    <name evidence="2" type="ORF">EAI_01832</name>
</gene>
<name>E2B7C7_HARSA</name>
<keyword evidence="3" id="KW-1185">Reference proteome</keyword>